<accession>A0A7J6NAG6</accession>
<evidence type="ECO:0000313" key="3">
    <source>
        <dbReference type="EMBL" id="KAF4680888.1"/>
    </source>
</evidence>
<reference evidence="3 4" key="1">
    <citation type="submission" date="2020-04" db="EMBL/GenBank/DDBJ databases">
        <title>Perkinsus olseni comparative genomics.</title>
        <authorList>
            <person name="Bogema D.R."/>
        </authorList>
    </citation>
    <scope>NUCLEOTIDE SEQUENCE [LARGE SCALE GENOMIC DNA]</scope>
    <source>
        <strain evidence="3">00978-12</strain>
    </source>
</reference>
<comment type="caution">
    <text evidence="3">The sequence shown here is derived from an EMBL/GenBank/DDBJ whole genome shotgun (WGS) entry which is preliminary data.</text>
</comment>
<feature type="transmembrane region" description="Helical" evidence="2">
    <location>
        <begin position="110"/>
        <end position="130"/>
    </location>
</feature>
<feature type="transmembrane region" description="Helical" evidence="2">
    <location>
        <begin position="600"/>
        <end position="620"/>
    </location>
</feature>
<organism evidence="3 4">
    <name type="scientific">Perkinsus olseni</name>
    <name type="common">Perkinsus atlanticus</name>
    <dbReference type="NCBI Taxonomy" id="32597"/>
    <lineage>
        <taxon>Eukaryota</taxon>
        <taxon>Sar</taxon>
        <taxon>Alveolata</taxon>
        <taxon>Perkinsozoa</taxon>
        <taxon>Perkinsea</taxon>
        <taxon>Perkinsida</taxon>
        <taxon>Perkinsidae</taxon>
        <taxon>Perkinsus</taxon>
    </lineage>
</organism>
<feature type="transmembrane region" description="Helical" evidence="2">
    <location>
        <begin position="232"/>
        <end position="250"/>
    </location>
</feature>
<feature type="region of interest" description="Disordered" evidence="1">
    <location>
        <begin position="335"/>
        <end position="358"/>
    </location>
</feature>
<name>A0A7J6NAG6_PEROL</name>
<keyword evidence="2" id="KW-0472">Membrane</keyword>
<feature type="transmembrane region" description="Helical" evidence="2">
    <location>
        <begin position="562"/>
        <end position="580"/>
    </location>
</feature>
<dbReference type="InterPro" id="IPR015943">
    <property type="entry name" value="WD40/YVTN_repeat-like_dom_sf"/>
</dbReference>
<proteinExistence type="predicted"/>
<dbReference type="InterPro" id="IPR036322">
    <property type="entry name" value="WD40_repeat_dom_sf"/>
</dbReference>
<evidence type="ECO:0000256" key="2">
    <source>
        <dbReference type="SAM" id="Phobius"/>
    </source>
</evidence>
<dbReference type="Gene3D" id="2.130.10.10">
    <property type="entry name" value="YVTN repeat-like/Quinoprotein amine dehydrogenase"/>
    <property type="match status" value="1"/>
</dbReference>
<sequence>MVFPLVGALINGATATLNVASGTFGAWAALHSDQHQAEIAQDIQGHSVRLQRSMALREDIRDLRKLEVETVLTSMTVGSIMLGCCFAVFTEGYPPPDAISAWADIWMFNIAWSICLTFLSIWLASVYQVCVSKFARALLLEEYRIYLPSENEIRNAGGLSLWDRVKALQAVPIDGSEAVGSTPDTRGCAGGDAGGRMVDTKEFYAETQINVNEHFKEQINRYIPLKEFSDKYLRAGGTALIAAVVCTLGSRLDTSEWFRADVFMLCVFAAPLLFSVTATAFYHARETDSTRPSFGDFVTLTKERSKRHFRSAGGLLKAPFGSCAKRDQKKAKKALLVTKEEEKASQPPSAGSTRAPFSGRTLQVAEDLSKSSLESVCEARDGTAYTADLAAENNGALVQSTAGNSKRHDVPVDRDLGGVFEGFRQRQDHQVEHCDSIFDDDSSVVHPRAGCLPLDNCAASVPPMTSRRRNFAMEENQLQDYPPTMFANPSVADVEEGRVSIAPRDASSLTDGASCDGEQRDLPYPRLQSQATGVSAILVPTETPCSEDSQRVRYTMRHFHRILWMLVIATFIATLVHIILEAVNDSEPDVAKLQTIPISFPPFFESVASVFVGADTLYVLSTYRLLQIEWDGATSEPIIKKVDQLRNETATLFVNDDQLHLVQKGNRQIRRSSNSSNVSEAPISGTTSLALIGDRAFLALDASSQVRVYEFSSDQGAMRFGQLMYTIGHPCTVIGLADASISIDSPRLIVLLDCETLVLWDISSGARVKQWKLDTRYKFTSVAFSRANGAIIITGTEESTQKVFQLSV</sequence>
<keyword evidence="2" id="KW-0812">Transmembrane</keyword>
<feature type="transmembrane region" description="Helical" evidence="2">
    <location>
        <begin position="262"/>
        <end position="282"/>
    </location>
</feature>
<protein>
    <submittedName>
        <fullName evidence="3">Uncharacterized protein</fullName>
    </submittedName>
</protein>
<dbReference type="EMBL" id="JABANP010000563">
    <property type="protein sequence ID" value="KAF4680888.1"/>
    <property type="molecule type" value="Genomic_DNA"/>
</dbReference>
<dbReference type="SUPFAM" id="SSF50978">
    <property type="entry name" value="WD40 repeat-like"/>
    <property type="match status" value="1"/>
</dbReference>
<gene>
    <name evidence="3" type="ORF">FOZ60_012855</name>
</gene>
<keyword evidence="2" id="KW-1133">Transmembrane helix</keyword>
<dbReference type="AlphaFoldDB" id="A0A7J6NAG6"/>
<dbReference type="OrthoDB" id="273181at2759"/>
<dbReference type="Proteomes" id="UP000541610">
    <property type="component" value="Unassembled WGS sequence"/>
</dbReference>
<evidence type="ECO:0000313" key="4">
    <source>
        <dbReference type="Proteomes" id="UP000541610"/>
    </source>
</evidence>
<evidence type="ECO:0000256" key="1">
    <source>
        <dbReference type="SAM" id="MobiDB-lite"/>
    </source>
</evidence>
<feature type="transmembrane region" description="Helical" evidence="2">
    <location>
        <begin position="71"/>
        <end position="90"/>
    </location>
</feature>